<name>A0A1H1R9G8_9ACTN</name>
<keyword evidence="2" id="KW-1185">Reference proteome</keyword>
<proteinExistence type="predicted"/>
<dbReference type="EMBL" id="LT629732">
    <property type="protein sequence ID" value="SDS31529.1"/>
    <property type="molecule type" value="Genomic_DNA"/>
</dbReference>
<organism evidence="1 2">
    <name type="scientific">Actinopolymorpha singaporensis</name>
    <dbReference type="NCBI Taxonomy" id="117157"/>
    <lineage>
        <taxon>Bacteria</taxon>
        <taxon>Bacillati</taxon>
        <taxon>Actinomycetota</taxon>
        <taxon>Actinomycetes</taxon>
        <taxon>Propionibacteriales</taxon>
        <taxon>Actinopolymorphaceae</taxon>
        <taxon>Actinopolymorpha</taxon>
    </lineage>
</organism>
<gene>
    <name evidence="1" type="ORF">SAMN04489717_2300</name>
</gene>
<sequence length="372" mass="40995">MGQVRFRRFDVVPRPKARSIRVDDIILRAEDFLEVSLAATIRRNALAVPYGGHKLMRLVTRELALVLTLFNRDRVGEPLTRHAAFADSSSHIRRFTTEVVALGALTTALEKVHGPAPGIVHLDALPADAQHIYAGGGRRIGPDFRFGLPERVVAGECHGRDAREPQRALVAALERRRLGELLAWSRSQRTDQLCMAWTWIQPTSTTVDLFSFPAPGPVPSSTRRMAELRRALSAHAEETLEAPQSAPGSEVVRAGEGALRTALLERLTTEVERQYLETAPGPVPGLGEPWHGEWVDVPSPYGDTLAARMLFAVSSAGSRTWRSEEARQRLSRASAEDALDIDAGGRTLVAIDWQPRNPQEAGERLREVLDVS</sequence>
<reference evidence="1 2" key="1">
    <citation type="submission" date="2016-10" db="EMBL/GenBank/DDBJ databases">
        <authorList>
            <person name="de Groot N.N."/>
        </authorList>
    </citation>
    <scope>NUCLEOTIDE SEQUENCE [LARGE SCALE GENOMIC DNA]</scope>
    <source>
        <strain evidence="1 2">DSM 22024</strain>
    </source>
</reference>
<protein>
    <submittedName>
        <fullName evidence="1">Uncharacterized protein</fullName>
    </submittedName>
</protein>
<evidence type="ECO:0000313" key="1">
    <source>
        <dbReference type="EMBL" id="SDS31529.1"/>
    </source>
</evidence>
<dbReference type="Proteomes" id="UP000198983">
    <property type="component" value="Chromosome I"/>
</dbReference>
<dbReference type="AlphaFoldDB" id="A0A1H1R9G8"/>
<evidence type="ECO:0000313" key="2">
    <source>
        <dbReference type="Proteomes" id="UP000198983"/>
    </source>
</evidence>
<accession>A0A1H1R9G8</accession>